<dbReference type="SUPFAM" id="SSF51569">
    <property type="entry name" value="Aldolase"/>
    <property type="match status" value="1"/>
</dbReference>
<evidence type="ECO:0000313" key="6">
    <source>
        <dbReference type="Proteomes" id="UP001209318"/>
    </source>
</evidence>
<dbReference type="AlphaFoldDB" id="A0AAE3IVB3"/>
<gene>
    <name evidence="5" type="ORF">OEV98_15160</name>
</gene>
<evidence type="ECO:0000259" key="4">
    <source>
        <dbReference type="PROSITE" id="PS50991"/>
    </source>
</evidence>
<evidence type="ECO:0000256" key="1">
    <source>
        <dbReference type="ARBA" id="ARBA00009405"/>
    </source>
</evidence>
<dbReference type="Proteomes" id="UP001209318">
    <property type="component" value="Unassembled WGS sequence"/>
</dbReference>
<keyword evidence="2" id="KW-0479">Metal-binding</keyword>
<dbReference type="RefSeq" id="WP_263074203.1">
    <property type="nucleotide sequence ID" value="NZ_JAOUSF010000005.1"/>
</dbReference>
<proteinExistence type="inferred from homology"/>
<dbReference type="InterPro" id="IPR043594">
    <property type="entry name" value="HMGL"/>
</dbReference>
<dbReference type="Gene3D" id="3.20.20.70">
    <property type="entry name" value="Aldolase class I"/>
    <property type="match status" value="1"/>
</dbReference>
<dbReference type="GO" id="GO:0004419">
    <property type="term" value="F:hydroxymethylglutaryl-CoA lyase activity"/>
    <property type="evidence" value="ECO:0007669"/>
    <property type="project" value="TreeGrafter"/>
</dbReference>
<evidence type="ECO:0000313" key="5">
    <source>
        <dbReference type="EMBL" id="MCU9614882.1"/>
    </source>
</evidence>
<dbReference type="NCBIfam" id="NF004283">
    <property type="entry name" value="PRK05692.1"/>
    <property type="match status" value="1"/>
</dbReference>
<keyword evidence="3 5" id="KW-0456">Lyase</keyword>
<comment type="similarity">
    <text evidence="1">Belongs to the HMG-CoA lyase family.</text>
</comment>
<name>A0AAE3IVB3_9BACI</name>
<dbReference type="CDD" id="cd07938">
    <property type="entry name" value="DRE_TIM_HMGL"/>
    <property type="match status" value="1"/>
</dbReference>
<dbReference type="GO" id="GO:0046872">
    <property type="term" value="F:metal ion binding"/>
    <property type="evidence" value="ECO:0007669"/>
    <property type="project" value="UniProtKB-KW"/>
</dbReference>
<dbReference type="PROSITE" id="PS50991">
    <property type="entry name" value="PYR_CT"/>
    <property type="match status" value="1"/>
</dbReference>
<dbReference type="PANTHER" id="PTHR42738:SF7">
    <property type="entry name" value="HYDROXYMETHYLGLUTARYL-COA LYASE"/>
    <property type="match status" value="1"/>
</dbReference>
<evidence type="ECO:0000256" key="3">
    <source>
        <dbReference type="ARBA" id="ARBA00023239"/>
    </source>
</evidence>
<comment type="caution">
    <text evidence="5">The sequence shown here is derived from an EMBL/GenBank/DDBJ whole genome shotgun (WGS) entry which is preliminary data.</text>
</comment>
<sequence>MEKIHINEVGPRDGFQNQAKYIPLEHKLEIIKKMVESGLEYIQITSFVSPKAIPQMKDSKEIASVCLEKFPDVKFFALVPNLYGAKLAWESGIRRISFVVSLSKSHNKANINRTHEESFLELKKIVEAYPEMEVCLDLATTFGCPFEGKYNAEIVVGFLKAYIDLGIKMVNLCDTIGIGNPKEVREIVGAVQESYPNLDLQIHIHDTRNMGMVNTLAAIECGVDKIQSTLGGLGGCPFAPGASGNLATEDIVYMLNDMGYVTGVDFEKLIDASKYQKIVIPDGNFSGHQMNIESKSQQWV</sequence>
<dbReference type="PANTHER" id="PTHR42738">
    <property type="entry name" value="HYDROXYMETHYLGLUTARYL-COA LYASE"/>
    <property type="match status" value="1"/>
</dbReference>
<dbReference type="GO" id="GO:0046951">
    <property type="term" value="P:ketone body biosynthetic process"/>
    <property type="evidence" value="ECO:0007669"/>
    <property type="project" value="TreeGrafter"/>
</dbReference>
<organism evidence="5 6">
    <name type="scientific">Perspicuibacillus lycopersici</name>
    <dbReference type="NCBI Taxonomy" id="1325689"/>
    <lineage>
        <taxon>Bacteria</taxon>
        <taxon>Bacillati</taxon>
        <taxon>Bacillota</taxon>
        <taxon>Bacilli</taxon>
        <taxon>Bacillales</taxon>
        <taxon>Bacillaceae</taxon>
        <taxon>Perspicuibacillus</taxon>
    </lineage>
</organism>
<dbReference type="InterPro" id="IPR000891">
    <property type="entry name" value="PYR_CT"/>
</dbReference>
<dbReference type="EMBL" id="JAOUSF010000005">
    <property type="protein sequence ID" value="MCU9614882.1"/>
    <property type="molecule type" value="Genomic_DNA"/>
</dbReference>
<keyword evidence="6" id="KW-1185">Reference proteome</keyword>
<reference evidence="5" key="1">
    <citation type="submission" date="2022-10" db="EMBL/GenBank/DDBJ databases">
        <title>Description of Fervidibacillus gen. nov. in the family Fervidibacillaceae fam. nov. with two species, Fervidibacillus albus sp. nov., and Fervidibacillus halotolerans sp. nov., isolated from tidal flat sediments.</title>
        <authorList>
            <person name="Kwon K.K."/>
            <person name="Yang S.-H."/>
        </authorList>
    </citation>
    <scope>NUCLEOTIDE SEQUENCE</scope>
    <source>
        <strain evidence="5">JCM 19140</strain>
    </source>
</reference>
<protein>
    <submittedName>
        <fullName evidence="5">Hydroxymethylglutaryl-CoA lyase</fullName>
    </submittedName>
</protein>
<feature type="domain" description="Pyruvate carboxyltransferase" evidence="4">
    <location>
        <begin position="4"/>
        <end position="270"/>
    </location>
</feature>
<dbReference type="InterPro" id="IPR013785">
    <property type="entry name" value="Aldolase_TIM"/>
</dbReference>
<dbReference type="Pfam" id="PF00682">
    <property type="entry name" value="HMGL-like"/>
    <property type="match status" value="1"/>
</dbReference>
<accession>A0AAE3IVB3</accession>
<evidence type="ECO:0000256" key="2">
    <source>
        <dbReference type="ARBA" id="ARBA00022723"/>
    </source>
</evidence>
<dbReference type="GO" id="GO:0006552">
    <property type="term" value="P:L-leucine catabolic process"/>
    <property type="evidence" value="ECO:0007669"/>
    <property type="project" value="TreeGrafter"/>
</dbReference>